<accession>A0A9Q3GLS8</accession>
<keyword evidence="1" id="KW-0472">Membrane</keyword>
<protein>
    <submittedName>
        <fullName evidence="2">Uncharacterized protein</fullName>
    </submittedName>
</protein>
<name>A0A9Q3GLS8_9BASI</name>
<feature type="transmembrane region" description="Helical" evidence="1">
    <location>
        <begin position="31"/>
        <end position="53"/>
    </location>
</feature>
<evidence type="ECO:0000313" key="3">
    <source>
        <dbReference type="Proteomes" id="UP000765509"/>
    </source>
</evidence>
<proteinExistence type="predicted"/>
<evidence type="ECO:0000313" key="2">
    <source>
        <dbReference type="EMBL" id="MBW0471357.1"/>
    </source>
</evidence>
<dbReference type="AlphaFoldDB" id="A0A9Q3GLS8"/>
<evidence type="ECO:0000256" key="1">
    <source>
        <dbReference type="SAM" id="Phobius"/>
    </source>
</evidence>
<dbReference type="Proteomes" id="UP000765509">
    <property type="component" value="Unassembled WGS sequence"/>
</dbReference>
<sequence length="83" mass="9785">MISSPNEVCVPQNCRNTWFLKPTYLLFDLKYLVPLCTCILLISIKYCSPFSLLQTFQIYSLKTLKIINKVNIKYGKTQYQRIQ</sequence>
<comment type="caution">
    <text evidence="2">The sequence shown here is derived from an EMBL/GenBank/DDBJ whole genome shotgun (WGS) entry which is preliminary data.</text>
</comment>
<organism evidence="2 3">
    <name type="scientific">Austropuccinia psidii MF-1</name>
    <dbReference type="NCBI Taxonomy" id="1389203"/>
    <lineage>
        <taxon>Eukaryota</taxon>
        <taxon>Fungi</taxon>
        <taxon>Dikarya</taxon>
        <taxon>Basidiomycota</taxon>
        <taxon>Pucciniomycotina</taxon>
        <taxon>Pucciniomycetes</taxon>
        <taxon>Pucciniales</taxon>
        <taxon>Sphaerophragmiaceae</taxon>
        <taxon>Austropuccinia</taxon>
    </lineage>
</organism>
<keyword evidence="3" id="KW-1185">Reference proteome</keyword>
<keyword evidence="1" id="KW-1133">Transmembrane helix</keyword>
<keyword evidence="1" id="KW-0812">Transmembrane</keyword>
<gene>
    <name evidence="2" type="ORF">O181_011072</name>
</gene>
<reference evidence="2" key="1">
    <citation type="submission" date="2021-03" db="EMBL/GenBank/DDBJ databases">
        <title>Draft genome sequence of rust myrtle Austropuccinia psidii MF-1, a brazilian biotype.</title>
        <authorList>
            <person name="Quecine M.C."/>
            <person name="Pachon D.M.R."/>
            <person name="Bonatelli M.L."/>
            <person name="Correr F.H."/>
            <person name="Franceschini L.M."/>
            <person name="Leite T.F."/>
            <person name="Margarido G.R.A."/>
            <person name="Almeida C.A."/>
            <person name="Ferrarezi J.A."/>
            <person name="Labate C.A."/>
        </authorList>
    </citation>
    <scope>NUCLEOTIDE SEQUENCE</scope>
    <source>
        <strain evidence="2">MF-1</strain>
    </source>
</reference>
<dbReference type="EMBL" id="AVOT02002733">
    <property type="protein sequence ID" value="MBW0471357.1"/>
    <property type="molecule type" value="Genomic_DNA"/>
</dbReference>